<accession>K8NRY4</accession>
<evidence type="ECO:0000313" key="3">
    <source>
        <dbReference type="Proteomes" id="UP000001095"/>
    </source>
</evidence>
<dbReference type="RefSeq" id="WP_002714958.1">
    <property type="nucleotide sequence ID" value="NZ_KB375281.1"/>
</dbReference>
<gene>
    <name evidence="2" type="ORF">HMPREF9696_04092</name>
</gene>
<keyword evidence="3" id="KW-1185">Reference proteome</keyword>
<feature type="transmembrane region" description="Helical" evidence="1">
    <location>
        <begin position="6"/>
        <end position="24"/>
    </location>
</feature>
<dbReference type="PATRIC" id="fig|883079.3.peg.4176"/>
<dbReference type="EMBL" id="AGWY01000018">
    <property type="protein sequence ID" value="EKS31871.1"/>
    <property type="molecule type" value="Genomic_DNA"/>
</dbReference>
<organism evidence="2 3">
    <name type="scientific">Afipia clevelandensis ATCC 49720</name>
    <dbReference type="NCBI Taxonomy" id="883079"/>
    <lineage>
        <taxon>Bacteria</taxon>
        <taxon>Pseudomonadati</taxon>
        <taxon>Pseudomonadota</taxon>
        <taxon>Alphaproteobacteria</taxon>
        <taxon>Hyphomicrobiales</taxon>
        <taxon>Nitrobacteraceae</taxon>
        <taxon>Afipia</taxon>
    </lineage>
</organism>
<dbReference type="AlphaFoldDB" id="K8NRY4"/>
<keyword evidence="1" id="KW-0812">Transmembrane</keyword>
<reference evidence="2 3" key="1">
    <citation type="submission" date="2012-04" db="EMBL/GenBank/DDBJ databases">
        <title>The Genome Sequence of Afipia clevelandensis ATCC 49720.</title>
        <authorList>
            <consortium name="The Broad Institute Genome Sequencing Platform"/>
            <person name="Earl A."/>
            <person name="Ward D."/>
            <person name="Feldgarden M."/>
            <person name="Gevers D."/>
            <person name="Huys G."/>
            <person name="Walker B."/>
            <person name="Young S.K."/>
            <person name="Zeng Q."/>
            <person name="Gargeya S."/>
            <person name="Fitzgerald M."/>
            <person name="Haas B."/>
            <person name="Abouelleil A."/>
            <person name="Alvarado L."/>
            <person name="Arachchi H.M."/>
            <person name="Berlin A."/>
            <person name="Chapman S.B."/>
            <person name="Goldberg J."/>
            <person name="Griggs A."/>
            <person name="Gujja S."/>
            <person name="Hansen M."/>
            <person name="Howarth C."/>
            <person name="Imamovic A."/>
            <person name="Larimer J."/>
            <person name="McCowen C."/>
            <person name="Montmayeur A."/>
            <person name="Murphy C."/>
            <person name="Neiman D."/>
            <person name="Pearson M."/>
            <person name="Priest M."/>
            <person name="Roberts A."/>
            <person name="Saif S."/>
            <person name="Shea T."/>
            <person name="Sisk P."/>
            <person name="Sykes S."/>
            <person name="Wortman J."/>
            <person name="Nusbaum C."/>
            <person name="Birren B."/>
        </authorList>
    </citation>
    <scope>NUCLEOTIDE SEQUENCE [LARGE SCALE GENOMIC DNA]</scope>
    <source>
        <strain evidence="2 3">ATCC 49720</strain>
    </source>
</reference>
<dbReference type="HOGENOM" id="CLU_3211431_0_0_5"/>
<sequence length="44" mass="4710">MSANAMILSAIVLLMLAGFGAVLLSTDKPRRVGPDAPKPRRRAF</sequence>
<keyword evidence="1" id="KW-0472">Membrane</keyword>
<keyword evidence="1" id="KW-1133">Transmembrane helix</keyword>
<name>K8NRY4_9BRAD</name>
<evidence type="ECO:0000256" key="1">
    <source>
        <dbReference type="SAM" id="Phobius"/>
    </source>
</evidence>
<protein>
    <submittedName>
        <fullName evidence="2">Uncharacterized protein</fullName>
    </submittedName>
</protein>
<dbReference type="Proteomes" id="UP000001095">
    <property type="component" value="Unassembled WGS sequence"/>
</dbReference>
<evidence type="ECO:0000313" key="2">
    <source>
        <dbReference type="EMBL" id="EKS31871.1"/>
    </source>
</evidence>
<proteinExistence type="predicted"/>
<comment type="caution">
    <text evidence="2">The sequence shown here is derived from an EMBL/GenBank/DDBJ whole genome shotgun (WGS) entry which is preliminary data.</text>
</comment>